<feature type="coiled-coil region" evidence="6">
    <location>
        <begin position="338"/>
        <end position="369"/>
    </location>
</feature>
<keyword evidence="4" id="KW-0333">Golgi apparatus</keyword>
<dbReference type="GO" id="GO:0006886">
    <property type="term" value="P:intracellular protein transport"/>
    <property type="evidence" value="ECO:0007669"/>
    <property type="project" value="TreeGrafter"/>
</dbReference>
<dbReference type="GO" id="GO:0034315">
    <property type="term" value="P:regulation of Arp2/3 complex-mediated actin nucleation"/>
    <property type="evidence" value="ECO:0007669"/>
    <property type="project" value="TreeGrafter"/>
</dbReference>
<dbReference type="GO" id="GO:0070273">
    <property type="term" value="F:phosphatidylinositol-4-phosphate binding"/>
    <property type="evidence" value="ECO:0007669"/>
    <property type="project" value="UniProtKB-ARBA"/>
</dbReference>
<dbReference type="PANTHER" id="PTHR12141">
    <property type="entry name" value="ARFAPTIN-RELATED"/>
    <property type="match status" value="1"/>
</dbReference>
<dbReference type="AlphaFoldDB" id="A0A8C8IY35"/>
<dbReference type="PANTHER" id="PTHR12141:SF3">
    <property type="entry name" value="ARFAPTIN-2"/>
    <property type="match status" value="1"/>
</dbReference>
<dbReference type="GO" id="GO:0005829">
    <property type="term" value="C:cytosol"/>
    <property type="evidence" value="ECO:0007669"/>
    <property type="project" value="UniProtKB-ARBA"/>
</dbReference>
<dbReference type="InterPro" id="IPR010504">
    <property type="entry name" value="AH_dom"/>
</dbReference>
<evidence type="ECO:0000256" key="2">
    <source>
        <dbReference type="ARBA" id="ARBA00004601"/>
    </source>
</evidence>
<keyword evidence="7" id="KW-0732">Signal</keyword>
<proteinExistence type="predicted"/>
<dbReference type="PROSITE" id="PS50870">
    <property type="entry name" value="AH"/>
    <property type="match status" value="1"/>
</dbReference>
<dbReference type="GO" id="GO:0000139">
    <property type="term" value="C:Golgi membrane"/>
    <property type="evidence" value="ECO:0007669"/>
    <property type="project" value="UniProtKB-SubCell"/>
</dbReference>
<dbReference type="Proteomes" id="UP000694402">
    <property type="component" value="Unassembled WGS sequence"/>
</dbReference>
<keyword evidence="10" id="KW-1185">Reference proteome</keyword>
<feature type="signal peptide" evidence="7">
    <location>
        <begin position="1"/>
        <end position="36"/>
    </location>
</feature>
<dbReference type="SMART" id="SM01015">
    <property type="entry name" value="Arfaptin"/>
    <property type="match status" value="1"/>
</dbReference>
<reference evidence="9" key="2">
    <citation type="submission" date="2025-09" db="UniProtKB">
        <authorList>
            <consortium name="Ensembl"/>
        </authorList>
    </citation>
    <scope>IDENTIFICATION</scope>
</reference>
<evidence type="ECO:0000259" key="8">
    <source>
        <dbReference type="PROSITE" id="PS50870"/>
    </source>
</evidence>
<evidence type="ECO:0000313" key="10">
    <source>
        <dbReference type="Proteomes" id="UP000694402"/>
    </source>
</evidence>
<evidence type="ECO:0000256" key="4">
    <source>
        <dbReference type="ARBA" id="ARBA00023034"/>
    </source>
</evidence>
<dbReference type="InterPro" id="IPR030798">
    <property type="entry name" value="Arfaptin_fam"/>
</dbReference>
<feature type="domain" description="AH" evidence="8">
    <location>
        <begin position="201"/>
        <end position="401"/>
    </location>
</feature>
<comment type="subcellular location">
    <subcellularLocation>
        <location evidence="1">Golgi apparatus membrane</location>
    </subcellularLocation>
    <subcellularLocation>
        <location evidence="2">Golgi apparatus</location>
        <location evidence="2">trans-Golgi network</location>
    </subcellularLocation>
</comment>
<dbReference type="GO" id="GO:0032588">
    <property type="term" value="C:trans-Golgi network membrane"/>
    <property type="evidence" value="ECO:0007669"/>
    <property type="project" value="UniProtKB-ARBA"/>
</dbReference>
<dbReference type="GeneTree" id="ENSGT00950000183040"/>
<dbReference type="CDD" id="cd07660">
    <property type="entry name" value="BAR_Arfaptin"/>
    <property type="match status" value="1"/>
</dbReference>
<dbReference type="Ensembl" id="ENSOTST00005019083.2">
    <property type="protein sequence ID" value="ENSOTSP00005017535.1"/>
    <property type="gene ID" value="ENSOTSG00005008594.2"/>
</dbReference>
<gene>
    <name evidence="9" type="primary">LOC112234728</name>
</gene>
<evidence type="ECO:0000313" key="9">
    <source>
        <dbReference type="Ensembl" id="ENSOTSP00005017535.1"/>
    </source>
</evidence>
<dbReference type="FunFam" id="1.20.1270.60:FF:000003">
    <property type="entry name" value="arfaptin-2 isoform X1"/>
    <property type="match status" value="1"/>
</dbReference>
<evidence type="ECO:0000256" key="6">
    <source>
        <dbReference type="SAM" id="Coils"/>
    </source>
</evidence>
<feature type="chain" id="PRO_5043261960" description="AH domain-containing protein" evidence="7">
    <location>
        <begin position="37"/>
        <end position="421"/>
    </location>
</feature>
<dbReference type="Pfam" id="PF06456">
    <property type="entry name" value="Arfaptin"/>
    <property type="match status" value="1"/>
</dbReference>
<dbReference type="GO" id="GO:0019904">
    <property type="term" value="F:protein domain specific binding"/>
    <property type="evidence" value="ECO:0007669"/>
    <property type="project" value="InterPro"/>
</dbReference>
<keyword evidence="5" id="KW-0472">Membrane</keyword>
<reference evidence="9" key="1">
    <citation type="submission" date="2025-08" db="UniProtKB">
        <authorList>
            <consortium name="Ensembl"/>
        </authorList>
    </citation>
    <scope>IDENTIFICATION</scope>
</reference>
<evidence type="ECO:0000256" key="1">
    <source>
        <dbReference type="ARBA" id="ARBA00004394"/>
    </source>
</evidence>
<evidence type="ECO:0000256" key="7">
    <source>
        <dbReference type="SAM" id="SignalP"/>
    </source>
</evidence>
<keyword evidence="3" id="KW-0597">Phosphoprotein</keyword>
<dbReference type="InterPro" id="IPR027267">
    <property type="entry name" value="AH/BAR_dom_sf"/>
</dbReference>
<accession>A0A8C8IY35</accession>
<name>A0A8C8IY35_ONCTS</name>
<keyword evidence="6" id="KW-0175">Coiled coil</keyword>
<dbReference type="SUPFAM" id="SSF103657">
    <property type="entry name" value="BAR/IMD domain-like"/>
    <property type="match status" value="1"/>
</dbReference>
<evidence type="ECO:0000256" key="3">
    <source>
        <dbReference type="ARBA" id="ARBA00022553"/>
    </source>
</evidence>
<sequence length="421" mass="47020">MIVLSLSSSPLFLHLSISHLFVSLPMLSLLQTTTMADSFMGKAATMEIPINSNGETLAEDDSLEQAAKIQWTLDEKDLQQVMVSGPNLNETSIVSGGYGGPAGGIIPTSSIKDLRMKSRAQGVGLVPSQSAASRIANQNQTDQPFTGSGMHHSNSNQNMSVEEANRGVAVEKLDSVKKWGINTYKCTKQMFSERFGRGSRTVDLELEAQIDVLRDTKRKYESVLRLTSALTSHFYNLVQTQQALGDTFADLSQKSPELRDEFGYNAETQKLLCRNGEALLGAINFFVSSINTLVNKTMEDTLMTIKLYEAARLEFDAYRADLEELSLGPRDAATMVRIEVSQQQYQVQRDKYERLRSDVTIKLKFLEENKVKVMHKQLLLFHNAISAYFAGNQQQLEQTLRQFNVKLKPPGSDKPSWLEES</sequence>
<organism evidence="9 10">
    <name type="scientific">Oncorhynchus tshawytscha</name>
    <name type="common">Chinook salmon</name>
    <name type="synonym">Salmo tshawytscha</name>
    <dbReference type="NCBI Taxonomy" id="74940"/>
    <lineage>
        <taxon>Eukaryota</taxon>
        <taxon>Metazoa</taxon>
        <taxon>Chordata</taxon>
        <taxon>Craniata</taxon>
        <taxon>Vertebrata</taxon>
        <taxon>Euteleostomi</taxon>
        <taxon>Actinopterygii</taxon>
        <taxon>Neopterygii</taxon>
        <taxon>Teleostei</taxon>
        <taxon>Protacanthopterygii</taxon>
        <taxon>Salmoniformes</taxon>
        <taxon>Salmonidae</taxon>
        <taxon>Salmoninae</taxon>
        <taxon>Oncorhynchus</taxon>
    </lineage>
</organism>
<protein>
    <recommendedName>
        <fullName evidence="8">AH domain-containing protein</fullName>
    </recommendedName>
</protein>
<dbReference type="Gene3D" id="1.20.1270.60">
    <property type="entry name" value="Arfaptin homology (AH) domain/BAR domain"/>
    <property type="match status" value="1"/>
</dbReference>
<evidence type="ECO:0000256" key="5">
    <source>
        <dbReference type="ARBA" id="ARBA00023136"/>
    </source>
</evidence>